<sequence>MATLSEAWEFAEKQAFDRLRDYLNAEENRDAWLGEIPDLMVNAWEFSTGGTSTEPIARTYGTDGLWCNLPIGATLTARYQNRSECLKLGGKIYAFLRETNNLHDVGAVHWLRLDGYIEQGRIQA</sequence>
<protein>
    <submittedName>
        <fullName evidence="1">Uncharacterized protein</fullName>
    </submittedName>
</protein>
<name>X0WDC7_9ZZZZ</name>
<proteinExistence type="predicted"/>
<dbReference type="AlphaFoldDB" id="X0WDC7"/>
<gene>
    <name evidence="1" type="ORF">S01H1_53068</name>
</gene>
<evidence type="ECO:0000313" key="1">
    <source>
        <dbReference type="EMBL" id="GAG21212.1"/>
    </source>
</evidence>
<comment type="caution">
    <text evidence="1">The sequence shown here is derived from an EMBL/GenBank/DDBJ whole genome shotgun (WGS) entry which is preliminary data.</text>
</comment>
<dbReference type="EMBL" id="BARS01034348">
    <property type="protein sequence ID" value="GAG21212.1"/>
    <property type="molecule type" value="Genomic_DNA"/>
</dbReference>
<feature type="non-terminal residue" evidence="1">
    <location>
        <position position="124"/>
    </location>
</feature>
<reference evidence="1" key="1">
    <citation type="journal article" date="2014" name="Front. Microbiol.">
        <title>High frequency of phylogenetically diverse reductive dehalogenase-homologous genes in deep subseafloor sedimentary metagenomes.</title>
        <authorList>
            <person name="Kawai M."/>
            <person name="Futagami T."/>
            <person name="Toyoda A."/>
            <person name="Takaki Y."/>
            <person name="Nishi S."/>
            <person name="Hori S."/>
            <person name="Arai W."/>
            <person name="Tsubouchi T."/>
            <person name="Morono Y."/>
            <person name="Uchiyama I."/>
            <person name="Ito T."/>
            <person name="Fujiyama A."/>
            <person name="Inagaki F."/>
            <person name="Takami H."/>
        </authorList>
    </citation>
    <scope>NUCLEOTIDE SEQUENCE</scope>
    <source>
        <strain evidence="1">Expedition CK06-06</strain>
    </source>
</reference>
<organism evidence="1">
    <name type="scientific">marine sediment metagenome</name>
    <dbReference type="NCBI Taxonomy" id="412755"/>
    <lineage>
        <taxon>unclassified sequences</taxon>
        <taxon>metagenomes</taxon>
        <taxon>ecological metagenomes</taxon>
    </lineage>
</organism>
<accession>X0WDC7</accession>